<dbReference type="InParanoid" id="A0A0C3MVE6"/>
<reference evidence="1 2" key="1">
    <citation type="submission" date="2014-04" db="EMBL/GenBank/DDBJ databases">
        <authorList>
            <consortium name="DOE Joint Genome Institute"/>
            <person name="Kuo A."/>
            <person name="Kohler A."/>
            <person name="Costa M.D."/>
            <person name="Nagy L.G."/>
            <person name="Floudas D."/>
            <person name="Copeland A."/>
            <person name="Barry K.W."/>
            <person name="Cichocki N."/>
            <person name="Veneault-Fourrey C."/>
            <person name="LaButti K."/>
            <person name="Lindquist E.A."/>
            <person name="Lipzen A."/>
            <person name="Lundell T."/>
            <person name="Morin E."/>
            <person name="Murat C."/>
            <person name="Sun H."/>
            <person name="Tunlid A."/>
            <person name="Henrissat B."/>
            <person name="Grigoriev I.V."/>
            <person name="Hibbett D.S."/>
            <person name="Martin F."/>
            <person name="Nordberg H.P."/>
            <person name="Cantor M.N."/>
            <person name="Hua S.X."/>
        </authorList>
    </citation>
    <scope>NUCLEOTIDE SEQUENCE [LARGE SCALE GENOMIC DNA]</scope>
    <source>
        <strain evidence="1 2">Marx 270</strain>
    </source>
</reference>
<evidence type="ECO:0000313" key="1">
    <source>
        <dbReference type="EMBL" id="KIN92884.1"/>
    </source>
</evidence>
<organism evidence="1 2">
    <name type="scientific">Pisolithus tinctorius Marx 270</name>
    <dbReference type="NCBI Taxonomy" id="870435"/>
    <lineage>
        <taxon>Eukaryota</taxon>
        <taxon>Fungi</taxon>
        <taxon>Dikarya</taxon>
        <taxon>Basidiomycota</taxon>
        <taxon>Agaricomycotina</taxon>
        <taxon>Agaricomycetes</taxon>
        <taxon>Agaricomycetidae</taxon>
        <taxon>Boletales</taxon>
        <taxon>Sclerodermatineae</taxon>
        <taxon>Pisolithaceae</taxon>
        <taxon>Pisolithus</taxon>
    </lineage>
</organism>
<dbReference type="HOGENOM" id="CLU_2705843_0_0_1"/>
<proteinExistence type="predicted"/>
<protein>
    <submittedName>
        <fullName evidence="1">Uncharacterized protein</fullName>
    </submittedName>
</protein>
<accession>A0A0C3MVE6</accession>
<dbReference type="EMBL" id="KN832317">
    <property type="protein sequence ID" value="KIN92884.1"/>
    <property type="molecule type" value="Genomic_DNA"/>
</dbReference>
<keyword evidence="2" id="KW-1185">Reference proteome</keyword>
<dbReference type="AlphaFoldDB" id="A0A0C3MVE6"/>
<dbReference type="Proteomes" id="UP000054217">
    <property type="component" value="Unassembled WGS sequence"/>
</dbReference>
<evidence type="ECO:0000313" key="2">
    <source>
        <dbReference type="Proteomes" id="UP000054217"/>
    </source>
</evidence>
<reference evidence="2" key="2">
    <citation type="submission" date="2015-01" db="EMBL/GenBank/DDBJ databases">
        <title>Evolutionary Origins and Diversification of the Mycorrhizal Mutualists.</title>
        <authorList>
            <consortium name="DOE Joint Genome Institute"/>
            <consortium name="Mycorrhizal Genomics Consortium"/>
            <person name="Kohler A."/>
            <person name="Kuo A."/>
            <person name="Nagy L.G."/>
            <person name="Floudas D."/>
            <person name="Copeland A."/>
            <person name="Barry K.W."/>
            <person name="Cichocki N."/>
            <person name="Veneault-Fourrey C."/>
            <person name="LaButti K."/>
            <person name="Lindquist E.A."/>
            <person name="Lipzen A."/>
            <person name="Lundell T."/>
            <person name="Morin E."/>
            <person name="Murat C."/>
            <person name="Riley R."/>
            <person name="Ohm R."/>
            <person name="Sun H."/>
            <person name="Tunlid A."/>
            <person name="Henrissat B."/>
            <person name="Grigoriev I.V."/>
            <person name="Hibbett D.S."/>
            <person name="Martin F."/>
        </authorList>
    </citation>
    <scope>NUCLEOTIDE SEQUENCE [LARGE SCALE GENOMIC DNA]</scope>
    <source>
        <strain evidence="2">Marx 270</strain>
    </source>
</reference>
<name>A0A0C3MVE6_PISTI</name>
<gene>
    <name evidence="1" type="ORF">M404DRAFT_1009308</name>
</gene>
<sequence length="73" mass="7840">MIGTLQKYVGVMPTIVAYASSSTSSRGPSGKDAVIVGQPSVDVANKRPTCPLLESIQKERTLHPQIRVRDCLS</sequence>